<evidence type="ECO:0000313" key="7">
    <source>
        <dbReference type="Proteomes" id="UP001344251"/>
    </source>
</evidence>
<dbReference type="InterPro" id="IPR036661">
    <property type="entry name" value="Luciferase-like_sf"/>
</dbReference>
<gene>
    <name evidence="6" type="ORF">OG863_39350</name>
</gene>
<protein>
    <submittedName>
        <fullName evidence="6">LLM class flavin-dependent oxidoreductase</fullName>
    </submittedName>
</protein>
<keyword evidence="2" id="KW-0288">FMN</keyword>
<keyword evidence="7" id="KW-1185">Reference proteome</keyword>
<sequence length="153" mass="15965">MWTYQRVLGAADDSWGGANRGVHDPLVTLSFPAAHTTRIRLGVAVLVMPLHTPAVLAKHLTTLDRLSGGRLDVGLGNGWAAEEYAAAGVTSTGLGRADLAGLADTGLTEIFVDPNFDPGVGSPDAPADEATSRADLLLRELAPRDLVKGRTPC</sequence>
<dbReference type="PANTHER" id="PTHR42847">
    <property type="entry name" value="ALKANESULFONATE MONOOXYGENASE"/>
    <property type="match status" value="1"/>
</dbReference>
<dbReference type="InterPro" id="IPR011251">
    <property type="entry name" value="Luciferase-like_dom"/>
</dbReference>
<evidence type="ECO:0000256" key="2">
    <source>
        <dbReference type="ARBA" id="ARBA00022643"/>
    </source>
</evidence>
<dbReference type="SUPFAM" id="SSF51679">
    <property type="entry name" value="Bacterial luciferase-like"/>
    <property type="match status" value="1"/>
</dbReference>
<dbReference type="RefSeq" id="WP_326623816.1">
    <property type="nucleotide sequence ID" value="NZ_CP109106.1"/>
</dbReference>
<dbReference type="InterPro" id="IPR050172">
    <property type="entry name" value="SsuD_RutA_monooxygenase"/>
</dbReference>
<name>A0ABZ1FWL9_9ACTN</name>
<evidence type="ECO:0000313" key="6">
    <source>
        <dbReference type="EMBL" id="WSB74290.1"/>
    </source>
</evidence>
<feature type="domain" description="Luciferase-like" evidence="5">
    <location>
        <begin position="15"/>
        <end position="89"/>
    </location>
</feature>
<proteinExistence type="predicted"/>
<accession>A0ABZ1FWL9</accession>
<dbReference type="EMBL" id="CP109106">
    <property type="protein sequence ID" value="WSB74290.1"/>
    <property type="molecule type" value="Genomic_DNA"/>
</dbReference>
<keyword evidence="3" id="KW-0560">Oxidoreductase</keyword>
<dbReference type="Pfam" id="PF00296">
    <property type="entry name" value="Bac_luciferase"/>
    <property type="match status" value="1"/>
</dbReference>
<dbReference type="Proteomes" id="UP001344251">
    <property type="component" value="Chromosome"/>
</dbReference>
<evidence type="ECO:0000256" key="3">
    <source>
        <dbReference type="ARBA" id="ARBA00023002"/>
    </source>
</evidence>
<dbReference type="Gene3D" id="3.20.20.30">
    <property type="entry name" value="Luciferase-like domain"/>
    <property type="match status" value="1"/>
</dbReference>
<evidence type="ECO:0000259" key="5">
    <source>
        <dbReference type="Pfam" id="PF00296"/>
    </source>
</evidence>
<evidence type="ECO:0000256" key="1">
    <source>
        <dbReference type="ARBA" id="ARBA00022630"/>
    </source>
</evidence>
<reference evidence="6 7" key="1">
    <citation type="submission" date="2022-10" db="EMBL/GenBank/DDBJ databases">
        <title>The complete genomes of actinobacterial strains from the NBC collection.</title>
        <authorList>
            <person name="Joergensen T.S."/>
            <person name="Alvarez Arevalo M."/>
            <person name="Sterndorff E.B."/>
            <person name="Faurdal D."/>
            <person name="Vuksanovic O."/>
            <person name="Mourched A.-S."/>
            <person name="Charusanti P."/>
            <person name="Shaw S."/>
            <person name="Blin K."/>
            <person name="Weber T."/>
        </authorList>
    </citation>
    <scope>NUCLEOTIDE SEQUENCE [LARGE SCALE GENOMIC DNA]</scope>
    <source>
        <strain evidence="6 7">NBC 01774</strain>
    </source>
</reference>
<dbReference type="PANTHER" id="PTHR42847:SF4">
    <property type="entry name" value="ALKANESULFONATE MONOOXYGENASE-RELATED"/>
    <property type="match status" value="1"/>
</dbReference>
<keyword evidence="4" id="KW-0503">Monooxygenase</keyword>
<evidence type="ECO:0000256" key="4">
    <source>
        <dbReference type="ARBA" id="ARBA00023033"/>
    </source>
</evidence>
<keyword evidence="1" id="KW-0285">Flavoprotein</keyword>
<organism evidence="6 7">
    <name type="scientific">Streptomyces decoyicus</name>
    <dbReference type="NCBI Taxonomy" id="249567"/>
    <lineage>
        <taxon>Bacteria</taxon>
        <taxon>Bacillati</taxon>
        <taxon>Actinomycetota</taxon>
        <taxon>Actinomycetes</taxon>
        <taxon>Kitasatosporales</taxon>
        <taxon>Streptomycetaceae</taxon>
        <taxon>Streptomyces</taxon>
    </lineage>
</organism>